<name>A0A2H9T1R8_9BACT</name>
<dbReference type="GO" id="GO:0003735">
    <property type="term" value="F:structural constituent of ribosome"/>
    <property type="evidence" value="ECO:0007669"/>
    <property type="project" value="InterPro"/>
</dbReference>
<dbReference type="FunFam" id="3.10.290.10:FF:000001">
    <property type="entry name" value="30S ribosomal protein S4"/>
    <property type="match status" value="1"/>
</dbReference>
<evidence type="ECO:0000256" key="8">
    <source>
        <dbReference type="RuleBase" id="RU003699"/>
    </source>
</evidence>
<dbReference type="PANTHER" id="PTHR11831">
    <property type="entry name" value="30S 40S RIBOSOMAL PROTEIN"/>
    <property type="match status" value="1"/>
</dbReference>
<dbReference type="InterPro" id="IPR002942">
    <property type="entry name" value="S4_RNA-bd"/>
</dbReference>
<dbReference type="Pfam" id="PF01479">
    <property type="entry name" value="S4"/>
    <property type="match status" value="1"/>
</dbReference>
<dbReference type="SMART" id="SM00363">
    <property type="entry name" value="S4"/>
    <property type="match status" value="1"/>
</dbReference>
<dbReference type="GO" id="GO:0006412">
    <property type="term" value="P:translation"/>
    <property type="evidence" value="ECO:0007669"/>
    <property type="project" value="UniProtKB-UniRule"/>
</dbReference>
<evidence type="ECO:0000256" key="5">
    <source>
        <dbReference type="ARBA" id="ARBA00023274"/>
    </source>
</evidence>
<dbReference type="GO" id="GO:0019843">
    <property type="term" value="F:rRNA binding"/>
    <property type="evidence" value="ECO:0007669"/>
    <property type="project" value="UniProtKB-UniRule"/>
</dbReference>
<dbReference type="NCBIfam" id="TIGR01017">
    <property type="entry name" value="rpsD_bact"/>
    <property type="match status" value="1"/>
</dbReference>
<reference evidence="12" key="1">
    <citation type="submission" date="2017-09" db="EMBL/GenBank/DDBJ databases">
        <title>Depth-based differentiation of microbial function through sediment-hosted aquifers and enrichment of novel symbionts in the deep terrestrial subsurface.</title>
        <authorList>
            <person name="Probst A.J."/>
            <person name="Ladd B."/>
            <person name="Jarett J.K."/>
            <person name="Geller-Mcgrath D.E."/>
            <person name="Sieber C.M.K."/>
            <person name="Emerson J.B."/>
            <person name="Anantharaman K."/>
            <person name="Thomas B.C."/>
            <person name="Malmstrom R."/>
            <person name="Stieglmeier M."/>
            <person name="Klingl A."/>
            <person name="Woyke T."/>
            <person name="Ryan C.M."/>
            <person name="Banfield J.F."/>
        </authorList>
    </citation>
    <scope>NUCLEOTIDE SEQUENCE [LARGE SCALE GENOMIC DNA]</scope>
</reference>
<dbReference type="Pfam" id="PF00163">
    <property type="entry name" value="Ribosomal_S4"/>
    <property type="match status" value="1"/>
</dbReference>
<dbReference type="SUPFAM" id="SSF55174">
    <property type="entry name" value="Alpha-L RNA-binding motif"/>
    <property type="match status" value="1"/>
</dbReference>
<keyword evidence="5 7" id="KW-0687">Ribonucleoprotein</keyword>
<dbReference type="SMART" id="SM01390">
    <property type="entry name" value="Ribosomal_S4"/>
    <property type="match status" value="1"/>
</dbReference>
<comment type="function">
    <text evidence="7">With S5 and S12 plays an important role in translational accuracy.</text>
</comment>
<proteinExistence type="inferred from homology"/>
<protein>
    <recommendedName>
        <fullName evidence="6 7">Small ribosomal subunit protein uS4</fullName>
    </recommendedName>
</protein>
<evidence type="ECO:0000259" key="10">
    <source>
        <dbReference type="SMART" id="SM01390"/>
    </source>
</evidence>
<dbReference type="Proteomes" id="UP000236946">
    <property type="component" value="Unassembled WGS sequence"/>
</dbReference>
<evidence type="ECO:0000256" key="2">
    <source>
        <dbReference type="ARBA" id="ARBA00022730"/>
    </source>
</evidence>
<evidence type="ECO:0000256" key="1">
    <source>
        <dbReference type="ARBA" id="ARBA00007465"/>
    </source>
</evidence>
<evidence type="ECO:0000256" key="4">
    <source>
        <dbReference type="ARBA" id="ARBA00022980"/>
    </source>
</evidence>
<feature type="domain" description="RNA-binding S4" evidence="9">
    <location>
        <begin position="99"/>
        <end position="162"/>
    </location>
</feature>
<dbReference type="AlphaFoldDB" id="A0A2H9T1R8"/>
<evidence type="ECO:0000259" key="9">
    <source>
        <dbReference type="SMART" id="SM00363"/>
    </source>
</evidence>
<dbReference type="InterPro" id="IPR018079">
    <property type="entry name" value="Ribosomal_uS4_CS"/>
</dbReference>
<dbReference type="InterPro" id="IPR005709">
    <property type="entry name" value="Ribosomal_uS4_bac-type"/>
</dbReference>
<dbReference type="PANTHER" id="PTHR11831:SF4">
    <property type="entry name" value="SMALL RIBOSOMAL SUBUNIT PROTEIN US4M"/>
    <property type="match status" value="1"/>
</dbReference>
<keyword evidence="4 7" id="KW-0689">Ribosomal protein</keyword>
<feature type="domain" description="Small ribosomal subunit protein uS4 N-terminal" evidence="10">
    <location>
        <begin position="3"/>
        <end position="98"/>
    </location>
</feature>
<evidence type="ECO:0000313" key="11">
    <source>
        <dbReference type="EMBL" id="PJE69648.1"/>
    </source>
</evidence>
<dbReference type="NCBIfam" id="NF003717">
    <property type="entry name" value="PRK05327.1"/>
    <property type="match status" value="1"/>
</dbReference>
<dbReference type="EMBL" id="PFEN01000015">
    <property type="protein sequence ID" value="PJE69648.1"/>
    <property type="molecule type" value="Genomic_DNA"/>
</dbReference>
<dbReference type="Gene3D" id="3.10.290.10">
    <property type="entry name" value="RNA-binding S4 domain"/>
    <property type="match status" value="1"/>
</dbReference>
<comment type="subunit">
    <text evidence="7">Part of the 30S ribosomal subunit. Contacts protein S5. The interaction surface between S4 and S5 is involved in control of translational fidelity.</text>
</comment>
<organism evidence="11 12">
    <name type="scientific">Candidatus Staskawiczbacteria bacterium CG10_big_fil_rev_8_21_14_0_10_38_10</name>
    <dbReference type="NCBI Taxonomy" id="1974891"/>
    <lineage>
        <taxon>Bacteria</taxon>
        <taxon>Candidatus Staskawicziibacteriota</taxon>
    </lineage>
</organism>
<dbReference type="InterPro" id="IPR001912">
    <property type="entry name" value="Ribosomal_uS4_N"/>
</dbReference>
<dbReference type="GO" id="GO:0015935">
    <property type="term" value="C:small ribosomal subunit"/>
    <property type="evidence" value="ECO:0007669"/>
    <property type="project" value="InterPro"/>
</dbReference>
<evidence type="ECO:0000256" key="6">
    <source>
        <dbReference type="ARBA" id="ARBA00035254"/>
    </source>
</evidence>
<sequence length="209" mass="24206">MIKNKCKACRRLGQKLFLKGERCLSPKCAMVKRAYPPGLAGKRRKRRLSDYGKALREKQRLRSWYGLSERQFKKYVKEVLSKRGKVENLAEEFIKKLEKRLDNVIFRLGFSKSRSQARQLVLHGYFLINKKPITMPSYEVKKGDAIAIKEGKKRKTALKDLSATLKKKQVASWLKIDKDKLEAELTGEPSLGEVLPPAEIPTIFEYYSR</sequence>
<comment type="similarity">
    <text evidence="1 7 8">Belongs to the universal ribosomal protein uS4 family.</text>
</comment>
<dbReference type="HAMAP" id="MF_01306_B">
    <property type="entry name" value="Ribosomal_uS4_B"/>
    <property type="match status" value="1"/>
</dbReference>
<evidence type="ECO:0000256" key="3">
    <source>
        <dbReference type="ARBA" id="ARBA00022884"/>
    </source>
</evidence>
<keyword evidence="3 7" id="KW-0694">RNA-binding</keyword>
<dbReference type="InterPro" id="IPR036986">
    <property type="entry name" value="S4_RNA-bd_sf"/>
</dbReference>
<dbReference type="PROSITE" id="PS00632">
    <property type="entry name" value="RIBOSOMAL_S4"/>
    <property type="match status" value="1"/>
</dbReference>
<comment type="function">
    <text evidence="7">One of the primary rRNA binding proteins, it binds directly to 16S rRNA where it nucleates assembly of the body of the 30S subunit.</text>
</comment>
<evidence type="ECO:0000313" key="12">
    <source>
        <dbReference type="Proteomes" id="UP000236946"/>
    </source>
</evidence>
<comment type="caution">
    <text evidence="11">The sequence shown here is derived from an EMBL/GenBank/DDBJ whole genome shotgun (WGS) entry which is preliminary data.</text>
</comment>
<dbReference type="Gene3D" id="1.10.1050.10">
    <property type="entry name" value="Ribosomal Protein S4 Delta 41, Chain A, domain 1"/>
    <property type="match status" value="1"/>
</dbReference>
<dbReference type="GO" id="GO:0042274">
    <property type="term" value="P:ribosomal small subunit biogenesis"/>
    <property type="evidence" value="ECO:0007669"/>
    <property type="project" value="TreeGrafter"/>
</dbReference>
<gene>
    <name evidence="7" type="primary">rpsD</name>
    <name evidence="11" type="ORF">COU98_00950</name>
</gene>
<accession>A0A2H9T1R8</accession>
<dbReference type="CDD" id="cd00165">
    <property type="entry name" value="S4"/>
    <property type="match status" value="1"/>
</dbReference>
<keyword evidence="2 7" id="KW-0699">rRNA-binding</keyword>
<dbReference type="InterPro" id="IPR022801">
    <property type="entry name" value="Ribosomal_uS4"/>
</dbReference>
<dbReference type="PROSITE" id="PS50889">
    <property type="entry name" value="S4"/>
    <property type="match status" value="1"/>
</dbReference>
<evidence type="ECO:0000256" key="7">
    <source>
        <dbReference type="HAMAP-Rule" id="MF_01306"/>
    </source>
</evidence>